<evidence type="ECO:0008006" key="3">
    <source>
        <dbReference type="Google" id="ProtNLM"/>
    </source>
</evidence>
<dbReference type="RefSeq" id="WP_102184193.1">
    <property type="nucleotide sequence ID" value="NZ_PNGC01000001.1"/>
</dbReference>
<accession>A0ABX4UV81</accession>
<proteinExistence type="predicted"/>
<protein>
    <recommendedName>
        <fullName evidence="3">Toxin-antitoxin system, antitoxin component, ribbon-helix-helix domain protein</fullName>
    </recommendedName>
</protein>
<gene>
    <name evidence="1" type="ORF">CJ240_04955</name>
</gene>
<dbReference type="SUPFAM" id="SSF47598">
    <property type="entry name" value="Ribbon-helix-helix"/>
    <property type="match status" value="1"/>
</dbReference>
<organism evidence="1 2">
    <name type="scientific">Varibaculum cambriense</name>
    <dbReference type="NCBI Taxonomy" id="184870"/>
    <lineage>
        <taxon>Bacteria</taxon>
        <taxon>Bacillati</taxon>
        <taxon>Actinomycetota</taxon>
        <taxon>Actinomycetes</taxon>
        <taxon>Actinomycetales</taxon>
        <taxon>Actinomycetaceae</taxon>
        <taxon>Varibaculum</taxon>
    </lineage>
</organism>
<name>A0ABX4UV81_9ACTO</name>
<dbReference type="InterPro" id="IPR010985">
    <property type="entry name" value="Ribbon_hlx_hlx"/>
</dbReference>
<comment type="caution">
    <text evidence="1">The sequence shown here is derived from an EMBL/GenBank/DDBJ whole genome shotgun (WGS) entry which is preliminary data.</text>
</comment>
<dbReference type="EMBL" id="PNGC01000001">
    <property type="protein sequence ID" value="PMB91045.1"/>
    <property type="molecule type" value="Genomic_DNA"/>
</dbReference>
<dbReference type="Proteomes" id="UP000243201">
    <property type="component" value="Unassembled WGS sequence"/>
</dbReference>
<evidence type="ECO:0000313" key="1">
    <source>
        <dbReference type="EMBL" id="PMB91045.1"/>
    </source>
</evidence>
<sequence length="68" mass="7414">MKYSDLVENGASDTEKQKFLVSGDMTAVTIRVPRNLRDAGKEAATLKGVSFSAYVRMCMLGNLAAKEQ</sequence>
<reference evidence="1 2" key="1">
    <citation type="submission" date="2017-09" db="EMBL/GenBank/DDBJ databases">
        <title>Bacterial strain isolated from the female urinary microbiota.</title>
        <authorList>
            <person name="Thomas-White K."/>
            <person name="Kumar N."/>
            <person name="Forster S."/>
            <person name="Putonti C."/>
            <person name="Lawley T."/>
            <person name="Wolfe A.J."/>
        </authorList>
    </citation>
    <scope>NUCLEOTIDE SEQUENCE [LARGE SCALE GENOMIC DNA]</scope>
    <source>
        <strain evidence="1 2">UMB0744</strain>
    </source>
</reference>
<evidence type="ECO:0000313" key="2">
    <source>
        <dbReference type="Proteomes" id="UP000243201"/>
    </source>
</evidence>
<keyword evidence="2" id="KW-1185">Reference proteome</keyword>